<evidence type="ECO:0000313" key="2">
    <source>
        <dbReference type="Proteomes" id="UP001148629"/>
    </source>
</evidence>
<accession>A0ACC1RXJ7</accession>
<gene>
    <name evidence="1" type="ORF">NM208_g10583</name>
</gene>
<dbReference type="Proteomes" id="UP001148629">
    <property type="component" value="Unassembled WGS sequence"/>
</dbReference>
<proteinExistence type="predicted"/>
<keyword evidence="2" id="KW-1185">Reference proteome</keyword>
<protein>
    <submittedName>
        <fullName evidence="1">Uncharacterized protein</fullName>
    </submittedName>
</protein>
<organism evidence="1 2">
    <name type="scientific">Fusarium decemcellulare</name>
    <dbReference type="NCBI Taxonomy" id="57161"/>
    <lineage>
        <taxon>Eukaryota</taxon>
        <taxon>Fungi</taxon>
        <taxon>Dikarya</taxon>
        <taxon>Ascomycota</taxon>
        <taxon>Pezizomycotina</taxon>
        <taxon>Sordariomycetes</taxon>
        <taxon>Hypocreomycetidae</taxon>
        <taxon>Hypocreales</taxon>
        <taxon>Nectriaceae</taxon>
        <taxon>Fusarium</taxon>
        <taxon>Fusarium decemcellulare species complex</taxon>
    </lineage>
</organism>
<evidence type="ECO:0000313" key="1">
    <source>
        <dbReference type="EMBL" id="KAJ3527678.1"/>
    </source>
</evidence>
<dbReference type="EMBL" id="JANRMS010001522">
    <property type="protein sequence ID" value="KAJ3527678.1"/>
    <property type="molecule type" value="Genomic_DNA"/>
</dbReference>
<comment type="caution">
    <text evidence="1">The sequence shown here is derived from an EMBL/GenBank/DDBJ whole genome shotgun (WGS) entry which is preliminary data.</text>
</comment>
<reference evidence="1" key="1">
    <citation type="submission" date="2022-08" db="EMBL/GenBank/DDBJ databases">
        <title>Genome Sequence of Fusarium decemcellulare.</title>
        <authorList>
            <person name="Buettner E."/>
        </authorList>
    </citation>
    <scope>NUCLEOTIDE SEQUENCE</scope>
    <source>
        <strain evidence="1">Babe19</strain>
    </source>
</reference>
<name>A0ACC1RXJ7_9HYPO</name>
<sequence length="139" mass="14755">MGDTPVNSDYPTDFYSIDFDPTLPLASSPMDPAQDVVDQWSQSESITLGGDSPGSFDRGGAFDTATNSMPQSAMDYFESDFGLSVSTPGMDPHPSSLGFPYSEISATSALVPDLLPTVSYEAHHDLASVSGLQDELHAQ</sequence>